<gene>
    <name evidence="1" type="ORF">DWW89_14630</name>
</gene>
<name>A0A412RF48_9FIRM</name>
<accession>A0A412RF48</accession>
<proteinExistence type="predicted"/>
<protein>
    <submittedName>
        <fullName evidence="1">Uncharacterized protein</fullName>
    </submittedName>
</protein>
<dbReference type="Proteomes" id="UP000283765">
    <property type="component" value="Unassembled WGS sequence"/>
</dbReference>
<sequence length="60" mass="7217">MQGIFRKENTDKALKYGIYRHLPTYEKIIRNLVSFCNKKPVFFLCSFYCNNPLRCIFYGI</sequence>
<dbReference type="AlphaFoldDB" id="A0A412RF48"/>
<evidence type="ECO:0000313" key="1">
    <source>
        <dbReference type="EMBL" id="RGU19901.1"/>
    </source>
</evidence>
<comment type="caution">
    <text evidence="1">The sequence shown here is derived from an EMBL/GenBank/DDBJ whole genome shotgun (WGS) entry which is preliminary data.</text>
</comment>
<reference evidence="1 2" key="1">
    <citation type="submission" date="2018-08" db="EMBL/GenBank/DDBJ databases">
        <title>A genome reference for cultivated species of the human gut microbiota.</title>
        <authorList>
            <person name="Zou Y."/>
            <person name="Xue W."/>
            <person name="Luo G."/>
        </authorList>
    </citation>
    <scope>NUCLEOTIDE SEQUENCE [LARGE SCALE GENOMIC DNA]</scope>
    <source>
        <strain evidence="1 2">AF17-27</strain>
    </source>
</reference>
<dbReference type="EMBL" id="QRXR01000033">
    <property type="protein sequence ID" value="RGU19901.1"/>
    <property type="molecule type" value="Genomic_DNA"/>
</dbReference>
<organism evidence="1 2">
    <name type="scientific">Agathobacter rectalis</name>
    <dbReference type="NCBI Taxonomy" id="39491"/>
    <lineage>
        <taxon>Bacteria</taxon>
        <taxon>Bacillati</taxon>
        <taxon>Bacillota</taxon>
        <taxon>Clostridia</taxon>
        <taxon>Lachnospirales</taxon>
        <taxon>Lachnospiraceae</taxon>
        <taxon>Agathobacter</taxon>
    </lineage>
</organism>
<evidence type="ECO:0000313" key="2">
    <source>
        <dbReference type="Proteomes" id="UP000283765"/>
    </source>
</evidence>